<reference evidence="1 2" key="1">
    <citation type="submission" date="2016-02" db="EMBL/GenBank/DDBJ databases">
        <authorList>
            <person name="Wen L."/>
            <person name="He K."/>
            <person name="Yang H."/>
        </authorList>
    </citation>
    <scope>NUCLEOTIDE SEQUENCE [LARGE SCALE GENOMIC DNA]</scope>
    <source>
        <strain evidence="1 2">KLE1704</strain>
    </source>
</reference>
<name>A0A139KNC7_9BACE</name>
<dbReference type="RefSeq" id="WP_061438276.1">
    <property type="nucleotide sequence ID" value="NZ_KQ968741.1"/>
</dbReference>
<evidence type="ECO:0000313" key="2">
    <source>
        <dbReference type="Proteomes" id="UP000070319"/>
    </source>
</evidence>
<accession>A0A139KNC7</accession>
<dbReference type="EMBL" id="LTDF01000177">
    <property type="protein sequence ID" value="KXT40692.1"/>
    <property type="molecule type" value="Genomic_DNA"/>
</dbReference>
<dbReference type="AlphaFoldDB" id="A0A139KNC7"/>
<evidence type="ECO:0000313" key="1">
    <source>
        <dbReference type="EMBL" id="KXT40692.1"/>
    </source>
</evidence>
<gene>
    <name evidence="1" type="ORF">HMPREF2531_05239</name>
</gene>
<sequence length="76" mass="8918">MKKKFFKKDIDSLIQGVSTILSKNRCSLTDEEIALLQDCMKQLKLQKKQPQIDWDVVLKIIAMLCRLFIIFKDVQC</sequence>
<dbReference type="PATRIC" id="fig|329854.7.peg.5308"/>
<organism evidence="1">
    <name type="scientific">Bacteroides intestinalis</name>
    <dbReference type="NCBI Taxonomy" id="329854"/>
    <lineage>
        <taxon>Bacteria</taxon>
        <taxon>Pseudomonadati</taxon>
        <taxon>Bacteroidota</taxon>
        <taxon>Bacteroidia</taxon>
        <taxon>Bacteroidales</taxon>
        <taxon>Bacteroidaceae</taxon>
        <taxon>Bacteroides</taxon>
    </lineage>
</organism>
<protein>
    <submittedName>
        <fullName evidence="1">Uncharacterized protein</fullName>
    </submittedName>
</protein>
<comment type="caution">
    <text evidence="1">The sequence shown here is derived from an EMBL/GenBank/DDBJ whole genome shotgun (WGS) entry which is preliminary data.</text>
</comment>
<proteinExistence type="predicted"/>
<dbReference type="Proteomes" id="UP000070319">
    <property type="component" value="Unassembled WGS sequence"/>
</dbReference>